<organism evidence="1 2">
    <name type="scientific">Marinobacter flavimaris</name>
    <dbReference type="NCBI Taxonomy" id="262076"/>
    <lineage>
        <taxon>Bacteria</taxon>
        <taxon>Pseudomonadati</taxon>
        <taxon>Pseudomonadota</taxon>
        <taxon>Gammaproteobacteria</taxon>
        <taxon>Pseudomonadales</taxon>
        <taxon>Marinobacteraceae</taxon>
        <taxon>Marinobacter</taxon>
    </lineage>
</organism>
<dbReference type="AlphaFoldDB" id="A0A3D8H880"/>
<comment type="caution">
    <text evidence="1">The sequence shown here is derived from an EMBL/GenBank/DDBJ whole genome shotgun (WGS) entry which is preliminary data.</text>
</comment>
<dbReference type="Proteomes" id="UP000256431">
    <property type="component" value="Unassembled WGS sequence"/>
</dbReference>
<proteinExistence type="predicted"/>
<accession>A0A3D8H880</accession>
<evidence type="ECO:0000313" key="2">
    <source>
        <dbReference type="Proteomes" id="UP000256431"/>
    </source>
</evidence>
<sequence>MQKALTRLYLSKLAPQEVSDYRQGLAAVQDFADKHNVRIWIEDVKHKRSGPVISCWIEGHPELDDVIEQIFEEAMERSES</sequence>
<name>A0A3D8H880_9GAMM</name>
<gene>
    <name evidence="1" type="ORF">DXI23_04495</name>
</gene>
<keyword evidence="2" id="KW-1185">Reference proteome</keyword>
<dbReference type="EMBL" id="QRDH01000001">
    <property type="protein sequence ID" value="RDU42923.1"/>
    <property type="molecule type" value="Genomic_DNA"/>
</dbReference>
<dbReference type="RefSeq" id="WP_104271273.1">
    <property type="nucleotide sequence ID" value="NZ_PSSW01000008.1"/>
</dbReference>
<protein>
    <submittedName>
        <fullName evidence="1">Uncharacterized protein</fullName>
    </submittedName>
</protein>
<reference evidence="1 2" key="1">
    <citation type="submission" date="2018-08" db="EMBL/GenBank/DDBJ databases">
        <title>Genome sequence of Marinobacter flavimaris KCTC 12185.</title>
        <authorList>
            <person name="Chun J."/>
            <person name="Kim B.-Y."/>
            <person name="Choi S.-B."/>
            <person name="Kwak M.-J."/>
        </authorList>
    </citation>
    <scope>NUCLEOTIDE SEQUENCE [LARGE SCALE GENOMIC DNA]</scope>
    <source>
        <strain evidence="1 2">KCTC 12185</strain>
    </source>
</reference>
<evidence type="ECO:0000313" key="1">
    <source>
        <dbReference type="EMBL" id="RDU42923.1"/>
    </source>
</evidence>